<evidence type="ECO:0000256" key="3">
    <source>
        <dbReference type="ARBA" id="ARBA00022801"/>
    </source>
</evidence>
<dbReference type="Proteomes" id="UP000070160">
    <property type="component" value="Unassembled WGS sequence"/>
</dbReference>
<evidence type="ECO:0000259" key="12">
    <source>
        <dbReference type="PROSITE" id="PS51198"/>
    </source>
</evidence>
<dbReference type="GO" id="GO:0033202">
    <property type="term" value="C:DNA helicase complex"/>
    <property type="evidence" value="ECO:0007669"/>
    <property type="project" value="TreeGrafter"/>
</dbReference>
<evidence type="ECO:0000313" key="15">
    <source>
        <dbReference type="Proteomes" id="UP000070160"/>
    </source>
</evidence>
<evidence type="ECO:0000256" key="7">
    <source>
        <dbReference type="ARBA" id="ARBA00023235"/>
    </source>
</evidence>
<dbReference type="InterPro" id="IPR014016">
    <property type="entry name" value="UvrD-like_ATP-bd"/>
</dbReference>
<keyword evidence="3 10" id="KW-0378">Hydrolase</keyword>
<accession>A0A134CI69</accession>
<dbReference type="GO" id="GO:0005829">
    <property type="term" value="C:cytosol"/>
    <property type="evidence" value="ECO:0007669"/>
    <property type="project" value="TreeGrafter"/>
</dbReference>
<dbReference type="EMBL" id="LSDT01000025">
    <property type="protein sequence ID" value="KXB91920.1"/>
    <property type="molecule type" value="Genomic_DNA"/>
</dbReference>
<dbReference type="PROSITE" id="PS51198">
    <property type="entry name" value="UVRD_HELICASE_ATP_BIND"/>
    <property type="match status" value="1"/>
</dbReference>
<dbReference type="InterPro" id="IPR027417">
    <property type="entry name" value="P-loop_NTPase"/>
</dbReference>
<dbReference type="GO" id="GO:0005524">
    <property type="term" value="F:ATP binding"/>
    <property type="evidence" value="ECO:0007669"/>
    <property type="project" value="UniProtKB-UniRule"/>
</dbReference>
<feature type="binding site" evidence="10">
    <location>
        <begin position="27"/>
        <end position="34"/>
    </location>
    <ligand>
        <name>ATP</name>
        <dbReference type="ChEBI" id="CHEBI:30616"/>
    </ligand>
</feature>
<evidence type="ECO:0000256" key="10">
    <source>
        <dbReference type="PROSITE-ProRule" id="PRU00560"/>
    </source>
</evidence>
<dbReference type="InterPro" id="IPR014017">
    <property type="entry name" value="DNA_helicase_UvrD-like_C"/>
</dbReference>
<dbReference type="GO" id="GO:0006260">
    <property type="term" value="P:DNA replication"/>
    <property type="evidence" value="ECO:0007669"/>
    <property type="project" value="InterPro"/>
</dbReference>
<organism evidence="14 15">
    <name type="scientific">Megasphaera hutchinsoni</name>
    <dbReference type="NCBI Taxonomy" id="1588748"/>
    <lineage>
        <taxon>Bacteria</taxon>
        <taxon>Bacillati</taxon>
        <taxon>Bacillota</taxon>
        <taxon>Negativicutes</taxon>
        <taxon>Veillonellales</taxon>
        <taxon>Veillonellaceae</taxon>
        <taxon>Megasphaera</taxon>
    </lineage>
</organism>
<dbReference type="CDD" id="cd18807">
    <property type="entry name" value="SF1_C_UvrD"/>
    <property type="match status" value="1"/>
</dbReference>
<comment type="catalytic activity">
    <reaction evidence="8">
        <text>Couples ATP hydrolysis with the unwinding of duplex DNA by translocating in the 3'-5' direction.</text>
        <dbReference type="EC" id="5.6.2.4"/>
    </reaction>
</comment>
<keyword evidence="2 10" id="KW-0547">Nucleotide-binding</keyword>
<dbReference type="PROSITE" id="PS51217">
    <property type="entry name" value="UVRD_HELICASE_CTER"/>
    <property type="match status" value="1"/>
</dbReference>
<comment type="similarity">
    <text evidence="1 11">Belongs to the helicase family. UvrD subfamily.</text>
</comment>
<dbReference type="FunFam" id="1.10.486.10:FF:000003">
    <property type="entry name" value="ATP-dependent DNA helicase"/>
    <property type="match status" value="1"/>
</dbReference>
<evidence type="ECO:0000256" key="8">
    <source>
        <dbReference type="ARBA" id="ARBA00034617"/>
    </source>
</evidence>
<dbReference type="Pfam" id="PF13361">
    <property type="entry name" value="UvrD_C"/>
    <property type="match status" value="1"/>
</dbReference>
<keyword evidence="15" id="KW-1185">Reference proteome</keyword>
<dbReference type="GO" id="GO:0016887">
    <property type="term" value="F:ATP hydrolysis activity"/>
    <property type="evidence" value="ECO:0007669"/>
    <property type="project" value="RHEA"/>
</dbReference>
<sequence length="732" mass="83368">MSSILEGLNSRQQEAVLQIEGPVLVTAGAGSGKTKVLTCRIAHILETGVAPQRILAITFTNKAAKEMQERVALLIGDVAKSMWISTFHSFCAKLLRMHLDGKFGYHRNFVIYDSTDQLTVVKKMLKELQLDENRFLPHVVLSTISNAKNALLTAKEWAKQAGDFYQQKVAEVYFRYERELQENNALDFDDLLTYTVKLLQEDETIRARYQDRFQYILIDEYQDTNYAQYMLTRILAKKWRNICVVGDADQSIYAWRGADIRNIIDFTRDYPEAVSIKLEQNYRSTKTILQAANAVISHNEKRPSKVLWTDNECGKKIIHYQGATERDEADYVAGCIYNRHDKRGEPYGDMAILFRINAQSRILEEELIRRGIPYTMVGGTKFYDRKEIKDVIAYLRLLVNPQDSLSLLRVINVPKRGVGQITLEKVVAYAEERQMSVFYALTEVENIDIAERVKQTMKAFIDVIFSLAEKATTMDVFSLLETVIKDTGYGDLLAAEARKDTRGETRQANVGEFLSVAKEYVDGNPNGTIQDFLETVALVSDADSFENKESQVTLMSLHAAKGLEFPIVFLVGLEEGLFPHSRSLMDPMQLEEERRLAYVGITRAKRQLYVTNAVSRMWYGSISSHMPSRFLEEIPAELKEVKEMTRLMKQKRLSVSNKQRVSVLSTAVSTSLPKKHQVDMSIQKGDLVQHKIWGKGKVVEVFGSGDSMQLKIQFPTQGVRQVMAKYAPIEKV</sequence>
<keyword evidence="5 10" id="KW-0067">ATP-binding</keyword>
<dbReference type="InterPro" id="IPR005751">
    <property type="entry name" value="ATP-dep_DNA_helicase_PcrA"/>
</dbReference>
<dbReference type="Pfam" id="PF00580">
    <property type="entry name" value="UvrD-helicase"/>
    <property type="match status" value="1"/>
</dbReference>
<keyword evidence="4 10" id="KW-0347">Helicase</keyword>
<dbReference type="FunFam" id="1.10.10.160:FF:000001">
    <property type="entry name" value="ATP-dependent DNA helicase"/>
    <property type="match status" value="1"/>
</dbReference>
<dbReference type="GO" id="GO:0009314">
    <property type="term" value="P:response to radiation"/>
    <property type="evidence" value="ECO:0007669"/>
    <property type="project" value="UniProtKB-ARBA"/>
</dbReference>
<dbReference type="STRING" id="1588748.HMPREF3182_00659"/>
<dbReference type="PANTHER" id="PTHR11070">
    <property type="entry name" value="UVRD / RECB / PCRA DNA HELICASE FAMILY MEMBER"/>
    <property type="match status" value="1"/>
</dbReference>
<proteinExistence type="inferred from homology"/>
<dbReference type="Gene3D" id="1.10.486.10">
    <property type="entry name" value="PCRA, domain 4"/>
    <property type="match status" value="1"/>
</dbReference>
<keyword evidence="7" id="KW-0413">Isomerase</keyword>
<dbReference type="RefSeq" id="WP_062485385.1">
    <property type="nucleotide sequence ID" value="NZ_KQ960940.1"/>
</dbReference>
<evidence type="ECO:0000259" key="13">
    <source>
        <dbReference type="PROSITE" id="PS51217"/>
    </source>
</evidence>
<dbReference type="AlphaFoldDB" id="A0A134CI69"/>
<dbReference type="Gene3D" id="3.40.50.300">
    <property type="entry name" value="P-loop containing nucleotide triphosphate hydrolases"/>
    <property type="match status" value="2"/>
</dbReference>
<gene>
    <name evidence="14" type="ORF">HMPREF3182_00659</name>
</gene>
<dbReference type="SUPFAM" id="SSF52540">
    <property type="entry name" value="P-loop containing nucleoside triphosphate hydrolases"/>
    <property type="match status" value="1"/>
</dbReference>
<comment type="caution">
    <text evidence="14">The sequence shown here is derived from an EMBL/GenBank/DDBJ whole genome shotgun (WGS) entry which is preliminary data.</text>
</comment>
<comment type="catalytic activity">
    <reaction evidence="9 11">
        <text>ATP + H2O = ADP + phosphate + H(+)</text>
        <dbReference type="Rhea" id="RHEA:13065"/>
        <dbReference type="ChEBI" id="CHEBI:15377"/>
        <dbReference type="ChEBI" id="CHEBI:15378"/>
        <dbReference type="ChEBI" id="CHEBI:30616"/>
        <dbReference type="ChEBI" id="CHEBI:43474"/>
        <dbReference type="ChEBI" id="CHEBI:456216"/>
        <dbReference type="EC" id="5.6.2.4"/>
    </reaction>
</comment>
<evidence type="ECO:0000256" key="1">
    <source>
        <dbReference type="ARBA" id="ARBA00009922"/>
    </source>
</evidence>
<evidence type="ECO:0000256" key="9">
    <source>
        <dbReference type="ARBA" id="ARBA00048988"/>
    </source>
</evidence>
<dbReference type="EC" id="5.6.2.4" evidence="11"/>
<reference evidence="15" key="1">
    <citation type="submission" date="2016-01" db="EMBL/GenBank/DDBJ databases">
        <authorList>
            <person name="Mitreva M."/>
            <person name="Pepin K.H."/>
            <person name="Mihindukulasuriya K.A."/>
            <person name="Fulton R."/>
            <person name="Fronick C."/>
            <person name="O'Laughlin M."/>
            <person name="Miner T."/>
            <person name="Herter B."/>
            <person name="Rosa B.A."/>
            <person name="Cordes M."/>
            <person name="Tomlinson C."/>
            <person name="Wollam A."/>
            <person name="Palsikar V.B."/>
            <person name="Mardis E.R."/>
            <person name="Wilson R.K."/>
        </authorList>
    </citation>
    <scope>NUCLEOTIDE SEQUENCE [LARGE SCALE GENOMIC DNA]</scope>
    <source>
        <strain evidence="15">KA00182</strain>
    </source>
</reference>
<dbReference type="NCBIfam" id="TIGR01073">
    <property type="entry name" value="pcrA"/>
    <property type="match status" value="1"/>
</dbReference>
<evidence type="ECO:0000256" key="2">
    <source>
        <dbReference type="ARBA" id="ARBA00022741"/>
    </source>
</evidence>
<keyword evidence="6 11" id="KW-0238">DNA-binding</keyword>
<dbReference type="InterPro" id="IPR000212">
    <property type="entry name" value="DNA_helicase_UvrD/REP"/>
</dbReference>
<dbReference type="CDD" id="cd17932">
    <property type="entry name" value="DEXQc_UvrD"/>
    <property type="match status" value="1"/>
</dbReference>
<dbReference type="GO" id="GO:0003677">
    <property type="term" value="F:DNA binding"/>
    <property type="evidence" value="ECO:0007669"/>
    <property type="project" value="UniProtKB-KW"/>
</dbReference>
<feature type="domain" description="UvrD-like helicase ATP-binding" evidence="12">
    <location>
        <begin position="6"/>
        <end position="285"/>
    </location>
</feature>
<dbReference type="PANTHER" id="PTHR11070:SF2">
    <property type="entry name" value="ATP-DEPENDENT DNA HELICASE SRS2"/>
    <property type="match status" value="1"/>
</dbReference>
<evidence type="ECO:0000256" key="5">
    <source>
        <dbReference type="ARBA" id="ARBA00022840"/>
    </source>
</evidence>
<evidence type="ECO:0000256" key="11">
    <source>
        <dbReference type="RuleBase" id="RU364053"/>
    </source>
</evidence>
<evidence type="ECO:0000313" key="14">
    <source>
        <dbReference type="EMBL" id="KXB91920.1"/>
    </source>
</evidence>
<protein>
    <recommendedName>
        <fullName evidence="11">ATP-dependent DNA helicase</fullName>
        <ecNumber evidence="11">5.6.2.4</ecNumber>
    </recommendedName>
</protein>
<name>A0A134CI69_9FIRM</name>
<dbReference type="Gene3D" id="1.10.10.160">
    <property type="match status" value="1"/>
</dbReference>
<evidence type="ECO:0000256" key="6">
    <source>
        <dbReference type="ARBA" id="ARBA00023125"/>
    </source>
</evidence>
<dbReference type="Pfam" id="PF21196">
    <property type="entry name" value="PcrA_UvrD_tudor"/>
    <property type="match status" value="1"/>
</dbReference>
<dbReference type="GO" id="GO:0000725">
    <property type="term" value="P:recombinational repair"/>
    <property type="evidence" value="ECO:0007669"/>
    <property type="project" value="TreeGrafter"/>
</dbReference>
<evidence type="ECO:0000256" key="4">
    <source>
        <dbReference type="ARBA" id="ARBA00022806"/>
    </source>
</evidence>
<dbReference type="GO" id="GO:0043138">
    <property type="term" value="F:3'-5' DNA helicase activity"/>
    <property type="evidence" value="ECO:0007669"/>
    <property type="project" value="UniProtKB-EC"/>
</dbReference>
<dbReference type="InterPro" id="IPR013986">
    <property type="entry name" value="DExx_box_DNA_helicase_dom_sf"/>
</dbReference>
<feature type="domain" description="UvrD-like helicase C-terminal" evidence="13">
    <location>
        <begin position="286"/>
        <end position="562"/>
    </location>
</feature>
<dbReference type="PATRIC" id="fig|1588748.3.peg.623"/>